<reference evidence="7 8" key="1">
    <citation type="submission" date="2016-10" db="EMBL/GenBank/DDBJ databases">
        <authorList>
            <person name="de Groot N.N."/>
        </authorList>
    </citation>
    <scope>NUCLEOTIDE SEQUENCE [LARGE SCALE GENOMIC DNA]</scope>
    <source>
        <strain evidence="7 8">DSM 2895</strain>
    </source>
</reference>
<dbReference type="PANTHER" id="PTHR43025">
    <property type="entry name" value="MONOGALACTOSYLDIACYLGLYCEROL SYNTHASE"/>
    <property type="match status" value="1"/>
</dbReference>
<dbReference type="Proteomes" id="UP000182836">
    <property type="component" value="Unassembled WGS sequence"/>
</dbReference>
<evidence type="ECO:0000259" key="6">
    <source>
        <dbReference type="Pfam" id="PF06925"/>
    </source>
</evidence>
<dbReference type="GO" id="GO:0009247">
    <property type="term" value="P:glycolipid biosynthetic process"/>
    <property type="evidence" value="ECO:0007669"/>
    <property type="project" value="InterPro"/>
</dbReference>
<dbReference type="InterPro" id="IPR050519">
    <property type="entry name" value="Glycosyltransf_28_UgtP"/>
</dbReference>
<sequence length="399" mass="45231">MNKNVLILSEAVGVGHTKAAEALMQGIELLDPSIEVQVLELGRELHPVSAALLYRFYLSMVTRYPSVWRKVYDYKQNKPLSLWKQSFIYRMLHRTMKDMLYPAPPDLIICTHPFSSSSVACLKRAGYTLRLYTMITDFHAHGAWVQPEVDQYLVSGEEVYGQLIEMGVPEEKISITGIPLTMNFRIKHNKQEVRKLLGIENMPTMLVMGGGLGLGGMERLGSILAKWRDSLQIVICTGHNENLRHMLEAELHHPNVHILGFVDSISQWMDASDWLITKAGGLTCFEALAKRLPLFIYRPLPGHEENNCEFLIRHKLAIRMDTEGEVDGWVDKLLRYPQATSFLEQNMKQFHQMLDPLATARAALTSLKVADRKRTSSGYPPVFARYSGVSSADLCKQSE</sequence>
<dbReference type="RefSeq" id="WP_074715196.1">
    <property type="nucleotide sequence ID" value="NZ_BJOA01000180.1"/>
</dbReference>
<organism evidence="7 8">
    <name type="scientific">Aneurinibacillus migulanus</name>
    <name type="common">Bacillus migulanus</name>
    <dbReference type="NCBI Taxonomy" id="47500"/>
    <lineage>
        <taxon>Bacteria</taxon>
        <taxon>Bacillati</taxon>
        <taxon>Bacillota</taxon>
        <taxon>Bacilli</taxon>
        <taxon>Bacillales</taxon>
        <taxon>Paenibacillaceae</taxon>
        <taxon>Aneurinibacillus group</taxon>
        <taxon>Aneurinibacillus</taxon>
    </lineage>
</organism>
<dbReference type="AlphaFoldDB" id="A0A1G8UNM7"/>
<dbReference type="PANTHER" id="PTHR43025:SF3">
    <property type="entry name" value="MONOGALACTOSYLDIACYLGLYCEROL SYNTHASE 1, CHLOROPLASTIC"/>
    <property type="match status" value="1"/>
</dbReference>
<dbReference type="GO" id="GO:0016020">
    <property type="term" value="C:membrane"/>
    <property type="evidence" value="ECO:0007669"/>
    <property type="project" value="UniProtKB-SubCell"/>
</dbReference>
<comment type="subcellular location">
    <subcellularLocation>
        <location evidence="1">Membrane</location>
    </subcellularLocation>
</comment>
<keyword evidence="3" id="KW-0328">Glycosyltransferase</keyword>
<dbReference type="Pfam" id="PF06925">
    <property type="entry name" value="MGDG_synth"/>
    <property type="match status" value="1"/>
</dbReference>
<name>A0A1G8UNM7_ANEMI</name>
<protein>
    <submittedName>
        <fullName evidence="7">Processive 1,2-diacylglycerol beta-glucosyltransferase</fullName>
    </submittedName>
</protein>
<dbReference type="SUPFAM" id="SSF53756">
    <property type="entry name" value="UDP-Glycosyltransferase/glycogen phosphorylase"/>
    <property type="match status" value="1"/>
</dbReference>
<evidence type="ECO:0000313" key="8">
    <source>
        <dbReference type="Proteomes" id="UP000182836"/>
    </source>
</evidence>
<dbReference type="Gene3D" id="3.40.50.2000">
    <property type="entry name" value="Glycogen Phosphorylase B"/>
    <property type="match status" value="1"/>
</dbReference>
<evidence type="ECO:0000256" key="2">
    <source>
        <dbReference type="ARBA" id="ARBA00006962"/>
    </source>
</evidence>
<keyword evidence="4 7" id="KW-0808">Transferase</keyword>
<dbReference type="OrthoDB" id="9815663at2"/>
<dbReference type="GO" id="GO:0016758">
    <property type="term" value="F:hexosyltransferase activity"/>
    <property type="evidence" value="ECO:0007669"/>
    <property type="project" value="InterPro"/>
</dbReference>
<dbReference type="InterPro" id="IPR007235">
    <property type="entry name" value="Glyco_trans_28_C"/>
</dbReference>
<gene>
    <name evidence="7" type="ORF">SAMN04487909_12088</name>
</gene>
<accession>A0A1G8UNM7</accession>
<comment type="similarity">
    <text evidence="2">Belongs to the glycosyltransferase 28 family.</text>
</comment>
<proteinExistence type="inferred from homology"/>
<dbReference type="Pfam" id="PF04101">
    <property type="entry name" value="Glyco_tran_28_C"/>
    <property type="match status" value="1"/>
</dbReference>
<dbReference type="InterPro" id="IPR009695">
    <property type="entry name" value="Diacylglyc_glucosyltr_N"/>
</dbReference>
<feature type="domain" description="Diacylglycerol glucosyltransferase N-terminal" evidence="6">
    <location>
        <begin position="16"/>
        <end position="179"/>
    </location>
</feature>
<evidence type="ECO:0000256" key="1">
    <source>
        <dbReference type="ARBA" id="ARBA00004370"/>
    </source>
</evidence>
<evidence type="ECO:0000256" key="3">
    <source>
        <dbReference type="ARBA" id="ARBA00022676"/>
    </source>
</evidence>
<evidence type="ECO:0000256" key="4">
    <source>
        <dbReference type="ARBA" id="ARBA00022679"/>
    </source>
</evidence>
<evidence type="ECO:0000259" key="5">
    <source>
        <dbReference type="Pfam" id="PF04101"/>
    </source>
</evidence>
<feature type="domain" description="Glycosyl transferase family 28 C-terminal" evidence="5">
    <location>
        <begin position="222"/>
        <end position="349"/>
    </location>
</feature>
<dbReference type="GeneID" id="42307298"/>
<dbReference type="EMBL" id="FNED01000020">
    <property type="protein sequence ID" value="SDJ55339.1"/>
    <property type="molecule type" value="Genomic_DNA"/>
</dbReference>
<evidence type="ECO:0000313" key="7">
    <source>
        <dbReference type="EMBL" id="SDJ55339.1"/>
    </source>
</evidence>